<evidence type="ECO:0000313" key="2">
    <source>
        <dbReference type="EMBL" id="MFC7372482.1"/>
    </source>
</evidence>
<dbReference type="RefSeq" id="WP_379750064.1">
    <property type="nucleotide sequence ID" value="NZ_JBHTCP010000042.1"/>
</dbReference>
<dbReference type="Pfam" id="PF12650">
    <property type="entry name" value="DUF3784"/>
    <property type="match status" value="1"/>
</dbReference>
<keyword evidence="1" id="KW-0812">Transmembrane</keyword>
<feature type="transmembrane region" description="Helical" evidence="1">
    <location>
        <begin position="76"/>
        <end position="97"/>
    </location>
</feature>
<proteinExistence type="predicted"/>
<reference evidence="3" key="1">
    <citation type="journal article" date="2019" name="Int. J. Syst. Evol. Microbiol.">
        <title>The Global Catalogue of Microorganisms (GCM) 10K type strain sequencing project: providing services to taxonomists for standard genome sequencing and annotation.</title>
        <authorList>
            <consortium name="The Broad Institute Genomics Platform"/>
            <consortium name="The Broad Institute Genome Sequencing Center for Infectious Disease"/>
            <person name="Wu L."/>
            <person name="Ma J."/>
        </authorList>
    </citation>
    <scope>NUCLEOTIDE SEQUENCE [LARGE SCALE GENOMIC DNA]</scope>
    <source>
        <strain evidence="3">NBRC 106396</strain>
    </source>
</reference>
<sequence>MLGAFINFIFVILFFTFALILSKGKGAFLLSGYNTMSNEEKTQYDEAALCQFMSKIMYGISLSILLFAVSELLENQTIFIIGLIFMLSLILFALLYVNTNNRFKKVK</sequence>
<comment type="caution">
    <text evidence="2">The sequence shown here is derived from an EMBL/GenBank/DDBJ whole genome shotgun (WGS) entry which is preliminary data.</text>
</comment>
<keyword evidence="1" id="KW-0472">Membrane</keyword>
<organism evidence="2 3">
    <name type="scientific">Fictibacillus iocasae</name>
    <dbReference type="NCBI Taxonomy" id="2715437"/>
    <lineage>
        <taxon>Bacteria</taxon>
        <taxon>Bacillati</taxon>
        <taxon>Bacillota</taxon>
        <taxon>Bacilli</taxon>
        <taxon>Bacillales</taxon>
        <taxon>Fictibacillaceae</taxon>
        <taxon>Fictibacillus</taxon>
    </lineage>
</organism>
<protein>
    <submittedName>
        <fullName evidence="2">DUF3784 domain-containing protein</fullName>
    </submittedName>
</protein>
<evidence type="ECO:0000313" key="3">
    <source>
        <dbReference type="Proteomes" id="UP001596549"/>
    </source>
</evidence>
<feature type="transmembrane region" description="Helical" evidence="1">
    <location>
        <begin position="6"/>
        <end position="31"/>
    </location>
</feature>
<gene>
    <name evidence="2" type="ORF">ACFQPF_12455</name>
</gene>
<name>A0ABW2NPB1_9BACL</name>
<evidence type="ECO:0000256" key="1">
    <source>
        <dbReference type="SAM" id="Phobius"/>
    </source>
</evidence>
<dbReference type="Proteomes" id="UP001596549">
    <property type="component" value="Unassembled WGS sequence"/>
</dbReference>
<keyword evidence="3" id="KW-1185">Reference proteome</keyword>
<dbReference type="EMBL" id="JBHTCP010000042">
    <property type="protein sequence ID" value="MFC7372482.1"/>
    <property type="molecule type" value="Genomic_DNA"/>
</dbReference>
<dbReference type="InterPro" id="IPR017259">
    <property type="entry name" value="UCP037672"/>
</dbReference>
<keyword evidence="1" id="KW-1133">Transmembrane helix</keyword>
<accession>A0ABW2NPB1</accession>